<reference evidence="2 3" key="1">
    <citation type="submission" date="2016-06" db="EMBL/GenBank/DDBJ databases">
        <authorList>
            <person name="Kjaerup R.B."/>
            <person name="Dalgaard T.S."/>
            <person name="Juul-Madsen H.R."/>
        </authorList>
    </citation>
    <scope>NUCLEOTIDE SEQUENCE [LARGE SCALE GENOMIC DNA]</scope>
    <source>
        <strain evidence="2">2</strain>
    </source>
</reference>
<dbReference type="CDD" id="cd06433">
    <property type="entry name" value="GT_2_WfgS_like"/>
    <property type="match status" value="1"/>
</dbReference>
<dbReference type="InterPro" id="IPR001173">
    <property type="entry name" value="Glyco_trans_2-like"/>
</dbReference>
<sequence>MATSHPRISVITPSFNQAEFLERTIRSVLDQGYPNLEYIVIDGGSADGSVELIRKYADRLAYWVSEPDRGQVDAINRGLRRATGEWLCWQNSDDIFFPGAFEQLAEAAAEHPADGLIIGNMMLIDEMDRPLRDLHYVTPDHGAMLAEGMLLANQAAFWRRDVQQRIGLLDESYHCSFDYDWFLRLTAACPGRHVNRTWGGLRLHGATKTANQATRFTEENRRILAGREVPGWRRRLYMLRRLGQMLGRGELGYVLRGMVRRAGGADGKGA</sequence>
<dbReference type="EMBL" id="FLQY01000246">
    <property type="protein sequence ID" value="SBT09337.1"/>
    <property type="molecule type" value="Genomic_DNA"/>
</dbReference>
<accession>A0A1A8XXG0</accession>
<dbReference type="Proteomes" id="UP000199600">
    <property type="component" value="Unassembled WGS sequence"/>
</dbReference>
<dbReference type="Gene3D" id="3.90.550.10">
    <property type="entry name" value="Spore Coat Polysaccharide Biosynthesis Protein SpsA, Chain A"/>
    <property type="match status" value="1"/>
</dbReference>
<evidence type="ECO:0000313" key="3">
    <source>
        <dbReference type="Proteomes" id="UP000199600"/>
    </source>
</evidence>
<dbReference type="PANTHER" id="PTHR22916:SF65">
    <property type="entry name" value="SLR1065 PROTEIN"/>
    <property type="match status" value="1"/>
</dbReference>
<protein>
    <submittedName>
        <fullName evidence="2">Glycosyltransferases involved in cell wall biogenesis-like protein</fullName>
    </submittedName>
</protein>
<name>A0A1A8XXG0_9RHOO</name>
<keyword evidence="3" id="KW-1185">Reference proteome</keyword>
<dbReference type="PANTHER" id="PTHR22916">
    <property type="entry name" value="GLYCOSYLTRANSFERASE"/>
    <property type="match status" value="1"/>
</dbReference>
<dbReference type="RefSeq" id="WP_186411552.1">
    <property type="nucleotide sequence ID" value="NZ_FLQY01000246.1"/>
</dbReference>
<feature type="domain" description="Glycosyltransferase 2-like" evidence="1">
    <location>
        <begin position="9"/>
        <end position="121"/>
    </location>
</feature>
<dbReference type="AlphaFoldDB" id="A0A1A8XXG0"/>
<organism evidence="2 3">
    <name type="scientific">Candidatus Propionivibrio aalborgensis</name>
    <dbReference type="NCBI Taxonomy" id="1860101"/>
    <lineage>
        <taxon>Bacteria</taxon>
        <taxon>Pseudomonadati</taxon>
        <taxon>Pseudomonadota</taxon>
        <taxon>Betaproteobacteria</taxon>
        <taxon>Rhodocyclales</taxon>
        <taxon>Rhodocyclaceae</taxon>
        <taxon>Propionivibrio</taxon>
    </lineage>
</organism>
<proteinExistence type="predicted"/>
<dbReference type="GO" id="GO:0016758">
    <property type="term" value="F:hexosyltransferase activity"/>
    <property type="evidence" value="ECO:0007669"/>
    <property type="project" value="UniProtKB-ARBA"/>
</dbReference>
<keyword evidence="2" id="KW-0808">Transferase</keyword>
<evidence type="ECO:0000259" key="1">
    <source>
        <dbReference type="Pfam" id="PF00535"/>
    </source>
</evidence>
<dbReference type="InterPro" id="IPR029044">
    <property type="entry name" value="Nucleotide-diphossugar_trans"/>
</dbReference>
<evidence type="ECO:0000313" key="2">
    <source>
        <dbReference type="EMBL" id="SBT09337.1"/>
    </source>
</evidence>
<gene>
    <name evidence="2" type="ORF">PROAA_320024</name>
</gene>
<dbReference type="Pfam" id="PF00535">
    <property type="entry name" value="Glycos_transf_2"/>
    <property type="match status" value="1"/>
</dbReference>
<dbReference type="SUPFAM" id="SSF53448">
    <property type="entry name" value="Nucleotide-diphospho-sugar transferases"/>
    <property type="match status" value="1"/>
</dbReference>